<evidence type="ECO:0000313" key="1">
    <source>
        <dbReference type="EMBL" id="KRK12402.1"/>
    </source>
</evidence>
<dbReference type="RefSeq" id="WP_010492719.1">
    <property type="nucleotide sequence ID" value="NZ_AZCT01000007.1"/>
</dbReference>
<proteinExistence type="predicted"/>
<dbReference type="PATRIC" id="fig|1423816.3.peg.2859"/>
<comment type="caution">
    <text evidence="1">The sequence shown here is derived from an EMBL/GenBank/DDBJ whole genome shotgun (WGS) entry which is preliminary data.</text>
</comment>
<evidence type="ECO:0000313" key="2">
    <source>
        <dbReference type="Proteomes" id="UP000051984"/>
    </source>
</evidence>
<name>A0A0R1EZS0_LACZE</name>
<organism evidence="1 2">
    <name type="scientific">Lacticaseibacillus zeae DSM 20178 = KCTC 3804</name>
    <dbReference type="NCBI Taxonomy" id="1423816"/>
    <lineage>
        <taxon>Bacteria</taxon>
        <taxon>Bacillati</taxon>
        <taxon>Bacillota</taxon>
        <taxon>Bacilli</taxon>
        <taxon>Lactobacillales</taxon>
        <taxon>Lactobacillaceae</taxon>
        <taxon>Lacticaseibacillus</taxon>
    </lineage>
</organism>
<protein>
    <submittedName>
        <fullName evidence="1">Uncharacterized protein</fullName>
    </submittedName>
</protein>
<gene>
    <name evidence="1" type="ORF">FD51_GL002749</name>
</gene>
<dbReference type="Proteomes" id="UP000051984">
    <property type="component" value="Unassembled WGS sequence"/>
</dbReference>
<accession>A0A0R1EZS0</accession>
<reference evidence="1 2" key="1">
    <citation type="journal article" date="2015" name="Genome Announc.">
        <title>Expanding the biotechnology potential of lactobacilli through comparative genomics of 213 strains and associated genera.</title>
        <authorList>
            <person name="Sun Z."/>
            <person name="Harris H.M."/>
            <person name="McCann A."/>
            <person name="Guo C."/>
            <person name="Argimon S."/>
            <person name="Zhang W."/>
            <person name="Yang X."/>
            <person name="Jeffery I.B."/>
            <person name="Cooney J.C."/>
            <person name="Kagawa T.F."/>
            <person name="Liu W."/>
            <person name="Song Y."/>
            <person name="Salvetti E."/>
            <person name="Wrobel A."/>
            <person name="Rasinkangas P."/>
            <person name="Parkhill J."/>
            <person name="Rea M.C."/>
            <person name="O'Sullivan O."/>
            <person name="Ritari J."/>
            <person name="Douillard F.P."/>
            <person name="Paul Ross R."/>
            <person name="Yang R."/>
            <person name="Briner A.E."/>
            <person name="Felis G.E."/>
            <person name="de Vos W.M."/>
            <person name="Barrangou R."/>
            <person name="Klaenhammer T.R."/>
            <person name="Caufield P.W."/>
            <person name="Cui Y."/>
            <person name="Zhang H."/>
            <person name="O'Toole P.W."/>
        </authorList>
    </citation>
    <scope>NUCLEOTIDE SEQUENCE [LARGE SCALE GENOMIC DNA]</scope>
    <source>
        <strain evidence="1 2">DSM 20178</strain>
    </source>
</reference>
<dbReference type="EMBL" id="AZCT01000007">
    <property type="protein sequence ID" value="KRK12402.1"/>
    <property type="molecule type" value="Genomic_DNA"/>
</dbReference>
<dbReference type="eggNOG" id="ENOG50338HP">
    <property type="taxonomic scope" value="Bacteria"/>
</dbReference>
<dbReference type="AlphaFoldDB" id="A0A0R1EZS0"/>
<sequence length="226" mass="25594">MKTQLTRDLEKTLYAYWEEQGATAVEEVTMPDDYGIVDTLVRQKQENETIWRCFELKVTKADFHSQARLSFIGHYNYFVLPQRLYQVVAAEIPAGIGVFVYHPFSKAAIAASAVPVSTPGTLTIAKPARRQSLQVAEEQLTDHFIASLNREVVKAKQVAKGLGQFSTAELFTELRKRTADYDIYHPDKNLYDQFVDDLNNTTITALQEEVDALNAEVVTLKMDRLS</sequence>